<dbReference type="GO" id="GO:0005509">
    <property type="term" value="F:calcium ion binding"/>
    <property type="evidence" value="ECO:0007669"/>
    <property type="project" value="InterPro"/>
</dbReference>
<dbReference type="SUPFAM" id="SSF89260">
    <property type="entry name" value="Collagen-binding domain"/>
    <property type="match status" value="1"/>
</dbReference>
<dbReference type="GO" id="GO:0008236">
    <property type="term" value="F:serine-type peptidase activity"/>
    <property type="evidence" value="ECO:0007669"/>
    <property type="project" value="UniProtKB-KW"/>
</dbReference>
<comment type="caution">
    <text evidence="9">The sequence shown here is derived from an EMBL/GenBank/DDBJ whole genome shotgun (WGS) entry which is preliminary data.</text>
</comment>
<reference evidence="9" key="1">
    <citation type="submission" date="2021-02" db="EMBL/GenBank/DDBJ databases">
        <title>Genome sequence of Rhodospirillales sp. strain TMPK1 isolated from soil.</title>
        <authorList>
            <person name="Nakai R."/>
            <person name="Kusada H."/>
            <person name="Tamaki H."/>
        </authorList>
    </citation>
    <scope>NUCLEOTIDE SEQUENCE</scope>
    <source>
        <strain evidence="9">TMPK1</strain>
    </source>
</reference>
<dbReference type="RefSeq" id="WP_420244883.1">
    <property type="nucleotide sequence ID" value="NZ_BOPV01000001.1"/>
</dbReference>
<dbReference type="Pfam" id="PF04151">
    <property type="entry name" value="PPC"/>
    <property type="match status" value="1"/>
</dbReference>
<evidence type="ECO:0000259" key="7">
    <source>
        <dbReference type="Pfam" id="PF04151"/>
    </source>
</evidence>
<feature type="domain" description="DUF4214" evidence="8">
    <location>
        <begin position="504"/>
        <end position="571"/>
    </location>
</feature>
<accession>A0A8S8XKS1</accession>
<evidence type="ECO:0000256" key="2">
    <source>
        <dbReference type="ARBA" id="ARBA00022670"/>
    </source>
</evidence>
<dbReference type="Pfam" id="PF13365">
    <property type="entry name" value="Trypsin_2"/>
    <property type="match status" value="1"/>
</dbReference>
<evidence type="ECO:0000313" key="9">
    <source>
        <dbReference type="EMBL" id="GIL41410.1"/>
    </source>
</evidence>
<dbReference type="PANTHER" id="PTHR15462:SF8">
    <property type="entry name" value="SERINE PROTEASE"/>
    <property type="match status" value="1"/>
</dbReference>
<keyword evidence="4 6" id="KW-0378">Hydrolase</keyword>
<dbReference type="GO" id="GO:0006508">
    <property type="term" value="P:proteolysis"/>
    <property type="evidence" value="ECO:0007669"/>
    <property type="project" value="UniProtKB-KW"/>
</dbReference>
<evidence type="ECO:0000256" key="5">
    <source>
        <dbReference type="ARBA" id="ARBA00022825"/>
    </source>
</evidence>
<comment type="similarity">
    <text evidence="1 6">Belongs to the peptidase S1B family.</text>
</comment>
<dbReference type="InterPro" id="IPR011049">
    <property type="entry name" value="Serralysin-like_metalloprot_C"/>
</dbReference>
<keyword evidence="5 6" id="KW-0720">Serine protease</keyword>
<dbReference type="SUPFAM" id="SSF50494">
    <property type="entry name" value="Trypsin-like serine proteases"/>
    <property type="match status" value="1"/>
</dbReference>
<proteinExistence type="inferred from homology"/>
<evidence type="ECO:0000256" key="6">
    <source>
        <dbReference type="RuleBase" id="RU004296"/>
    </source>
</evidence>
<feature type="domain" description="Peptidase C-terminal archaeal/bacterial" evidence="7">
    <location>
        <begin position="267"/>
        <end position="331"/>
    </location>
</feature>
<dbReference type="SUPFAM" id="SSF51120">
    <property type="entry name" value="beta-Roll"/>
    <property type="match status" value="1"/>
</dbReference>
<dbReference type="InterPro" id="IPR025282">
    <property type="entry name" value="DUF4214"/>
</dbReference>
<dbReference type="Gene3D" id="1.10.3130.20">
    <property type="entry name" value="Phycobilisome linker domain"/>
    <property type="match status" value="1"/>
</dbReference>
<dbReference type="EMBL" id="BOPV01000001">
    <property type="protein sequence ID" value="GIL41410.1"/>
    <property type="molecule type" value="Genomic_DNA"/>
</dbReference>
<dbReference type="PANTHER" id="PTHR15462">
    <property type="entry name" value="SERINE PROTEASE"/>
    <property type="match status" value="1"/>
</dbReference>
<dbReference type="InterPro" id="IPR009003">
    <property type="entry name" value="Peptidase_S1_PA"/>
</dbReference>
<name>A0A8S8XKS1_9PROT</name>
<dbReference type="InterPro" id="IPR043504">
    <property type="entry name" value="Peptidase_S1_PA_chymotrypsin"/>
</dbReference>
<dbReference type="InterPro" id="IPR007280">
    <property type="entry name" value="Peptidase_C_arc/bac"/>
</dbReference>
<keyword evidence="10" id="KW-1185">Reference proteome</keyword>
<dbReference type="InterPro" id="IPR001343">
    <property type="entry name" value="Hemolysn_Ca-bd"/>
</dbReference>
<evidence type="ECO:0000256" key="1">
    <source>
        <dbReference type="ARBA" id="ARBA00008764"/>
    </source>
</evidence>
<dbReference type="Pfam" id="PF00353">
    <property type="entry name" value="HemolysinCabind"/>
    <property type="match status" value="1"/>
</dbReference>
<evidence type="ECO:0000256" key="3">
    <source>
        <dbReference type="ARBA" id="ARBA00022729"/>
    </source>
</evidence>
<dbReference type="EC" id="3.4.21.-" evidence="6"/>
<keyword evidence="2 6" id="KW-0645">Protease</keyword>
<dbReference type="AlphaFoldDB" id="A0A8S8XKS1"/>
<dbReference type="InterPro" id="IPR008256">
    <property type="entry name" value="Peptidase_S1B"/>
</dbReference>
<evidence type="ECO:0000256" key="4">
    <source>
        <dbReference type="ARBA" id="ARBA00022801"/>
    </source>
</evidence>
<dbReference type="Gene3D" id="2.40.10.10">
    <property type="entry name" value="Trypsin-like serine proteases"/>
    <property type="match status" value="2"/>
</dbReference>
<gene>
    <name evidence="9" type="ORF">TMPK1_36470</name>
</gene>
<sequence length="580" mass="60793">MAILGEDDRVRITPTASGNYRAVVEIEVIWPDGSASRASGAMIGRNDVLTAGHVVYDPAHGGYASTVYVFPARDGVAQPYGFGLATKLLADPIWVTGQNFLHDIAVITLDRNVGDLVGWYDYTAGGTDAQYTGKQIATVGFPGDKPYGTEWIGIAQVDQSTQSTLNFTSTLDVFGGQSGSPVFTRAADGSPRSIIGVISNTDGFSINRATRIQADFAPSIAAQIAGDAPSGFWPVSPADAGNSQATAKPIFLPLGALGVIGQDSDPTDWFRFDAVDAGTVTLSLRGLGNALDLVVLDSGAHEVASSRTTSIADRSITFAAVKGQTYYIEIDARGGPLSGYIIDGKLDAPQALQVAAPNATLRGTDGADLIVVSGGDDFVFAGAGNDRIEVRTLGTVGVTVQGEAGRDLVAVPGFSTSYRIEKGDPGVVRLLPFDNGPGAAPGKQVTLVGVEYVQFSEKTLFTLQQNEADVARLYSAALGRTPDIEGLNVQVAARSAGLKLHDLAQNFVNSAEFAARFGTGSDADFVERMYVNSLGRGSDAGGKSFWIDFLAAGHDRADILIGFATSPEHAQRTTDWLLVV</sequence>
<dbReference type="InterPro" id="IPR050966">
    <property type="entry name" value="Glutamyl_endopeptidase"/>
</dbReference>
<dbReference type="Pfam" id="PF13946">
    <property type="entry name" value="DUF4214"/>
    <property type="match status" value="1"/>
</dbReference>
<dbReference type="Proteomes" id="UP000681075">
    <property type="component" value="Unassembled WGS sequence"/>
</dbReference>
<protein>
    <recommendedName>
        <fullName evidence="6">Serine protease</fullName>
        <ecNumber evidence="6">3.4.21.-</ecNumber>
    </recommendedName>
</protein>
<dbReference type="Gene3D" id="2.60.120.380">
    <property type="match status" value="1"/>
</dbReference>
<dbReference type="PRINTS" id="PR00839">
    <property type="entry name" value="V8PROTEASE"/>
</dbReference>
<organism evidence="9 10">
    <name type="scientific">Roseiterribacter gracilis</name>
    <dbReference type="NCBI Taxonomy" id="2812848"/>
    <lineage>
        <taxon>Bacteria</taxon>
        <taxon>Pseudomonadati</taxon>
        <taxon>Pseudomonadota</taxon>
        <taxon>Alphaproteobacteria</taxon>
        <taxon>Rhodospirillales</taxon>
        <taxon>Roseiterribacteraceae</taxon>
        <taxon>Roseiterribacter</taxon>
    </lineage>
</organism>
<evidence type="ECO:0000313" key="10">
    <source>
        <dbReference type="Proteomes" id="UP000681075"/>
    </source>
</evidence>
<dbReference type="InterPro" id="IPR038255">
    <property type="entry name" value="PBS_linker_sf"/>
</dbReference>
<evidence type="ECO:0000259" key="8">
    <source>
        <dbReference type="Pfam" id="PF13946"/>
    </source>
</evidence>
<keyword evidence="3" id="KW-0732">Signal</keyword>